<sequence length="124" mass="13512">MAGGYVGWALHEQDREALLEAFPPAYPKVVADHVTLSLTSLMKGGLPTARSGEVVGITDDGAGVQALVVRIEGTTDRPDGSTYHLTWSLGAGRKAVESNDVLRERGWTPIDPPWPIRLEPRRWP</sequence>
<dbReference type="Proteomes" id="UP001597237">
    <property type="component" value="Unassembled WGS sequence"/>
</dbReference>
<organism evidence="1 2">
    <name type="scientific">Phenylobacterium terrae</name>
    <dbReference type="NCBI Taxonomy" id="2665495"/>
    <lineage>
        <taxon>Bacteria</taxon>
        <taxon>Pseudomonadati</taxon>
        <taxon>Pseudomonadota</taxon>
        <taxon>Alphaproteobacteria</taxon>
        <taxon>Caulobacterales</taxon>
        <taxon>Caulobacteraceae</taxon>
        <taxon>Phenylobacterium</taxon>
    </lineage>
</organism>
<evidence type="ECO:0000313" key="2">
    <source>
        <dbReference type="Proteomes" id="UP001597237"/>
    </source>
</evidence>
<keyword evidence="2" id="KW-1185">Reference proteome</keyword>
<evidence type="ECO:0000313" key="1">
    <source>
        <dbReference type="EMBL" id="MFD1783731.1"/>
    </source>
</evidence>
<dbReference type="EMBL" id="JBHUEY010000001">
    <property type="protein sequence ID" value="MFD1783731.1"/>
    <property type="molecule type" value="Genomic_DNA"/>
</dbReference>
<gene>
    <name evidence="1" type="ORF">ACFSC0_10030</name>
</gene>
<accession>A0ABW4N1E6</accession>
<dbReference type="RefSeq" id="WP_377283078.1">
    <property type="nucleotide sequence ID" value="NZ_JBHRSI010000008.1"/>
</dbReference>
<proteinExistence type="predicted"/>
<reference evidence="2" key="1">
    <citation type="journal article" date="2019" name="Int. J. Syst. Evol. Microbiol.">
        <title>The Global Catalogue of Microorganisms (GCM) 10K type strain sequencing project: providing services to taxonomists for standard genome sequencing and annotation.</title>
        <authorList>
            <consortium name="The Broad Institute Genomics Platform"/>
            <consortium name="The Broad Institute Genome Sequencing Center for Infectious Disease"/>
            <person name="Wu L."/>
            <person name="Ma J."/>
        </authorList>
    </citation>
    <scope>NUCLEOTIDE SEQUENCE [LARGE SCALE GENOMIC DNA]</scope>
    <source>
        <strain evidence="2">DFY28</strain>
    </source>
</reference>
<name>A0ABW4N1E6_9CAUL</name>
<protein>
    <submittedName>
        <fullName evidence="1">Uncharacterized protein</fullName>
    </submittedName>
</protein>
<comment type="caution">
    <text evidence="1">The sequence shown here is derived from an EMBL/GenBank/DDBJ whole genome shotgun (WGS) entry which is preliminary data.</text>
</comment>